<dbReference type="Proteomes" id="UP001333996">
    <property type="component" value="Unassembled WGS sequence"/>
</dbReference>
<dbReference type="InterPro" id="IPR027417">
    <property type="entry name" value="P-loop_NTPase"/>
</dbReference>
<dbReference type="RefSeq" id="WP_329511835.1">
    <property type="nucleotide sequence ID" value="NZ_JAYWVC010000234.1"/>
</dbReference>
<feature type="compositionally biased region" description="Acidic residues" evidence="1">
    <location>
        <begin position="345"/>
        <end position="355"/>
    </location>
</feature>
<proteinExistence type="predicted"/>
<dbReference type="Pfam" id="PF05729">
    <property type="entry name" value="NACHT"/>
    <property type="match status" value="1"/>
</dbReference>
<evidence type="ECO:0000256" key="1">
    <source>
        <dbReference type="SAM" id="MobiDB-lite"/>
    </source>
</evidence>
<dbReference type="EMBL" id="JAYWVC010000234">
    <property type="protein sequence ID" value="MED7827453.1"/>
    <property type="molecule type" value="Genomic_DNA"/>
</dbReference>
<feature type="non-terminal residue" evidence="3">
    <location>
        <position position="1416"/>
    </location>
</feature>
<feature type="region of interest" description="Disordered" evidence="1">
    <location>
        <begin position="345"/>
        <end position="365"/>
    </location>
</feature>
<dbReference type="SUPFAM" id="SSF52540">
    <property type="entry name" value="P-loop containing nucleoside triphosphate hydrolases"/>
    <property type="match status" value="2"/>
</dbReference>
<reference evidence="3" key="1">
    <citation type="submission" date="2024-01" db="EMBL/GenBank/DDBJ databases">
        <title>First draft genome sequence data of TA4-1, the type strain of Gram-positive actinobacterium Streptomyces chiangmaiensis.</title>
        <authorList>
            <person name="Yasawong M."/>
            <person name="Nantapong N."/>
        </authorList>
    </citation>
    <scope>NUCLEOTIDE SEQUENCE</scope>
    <source>
        <strain evidence="3">TA4-1</strain>
    </source>
</reference>
<dbReference type="PANTHER" id="PTHR10039">
    <property type="entry name" value="AMELOGENIN"/>
    <property type="match status" value="1"/>
</dbReference>
<dbReference type="InterPro" id="IPR007111">
    <property type="entry name" value="NACHT_NTPase"/>
</dbReference>
<keyword evidence="4" id="KW-1185">Reference proteome</keyword>
<evidence type="ECO:0000313" key="3">
    <source>
        <dbReference type="EMBL" id="MED7827453.1"/>
    </source>
</evidence>
<gene>
    <name evidence="3" type="ORF">VXC91_37540</name>
</gene>
<accession>A0ABU7FUE8</accession>
<feature type="domain" description="AAA+ ATPase" evidence="2">
    <location>
        <begin position="6"/>
        <end position="228"/>
    </location>
</feature>
<evidence type="ECO:0000313" key="4">
    <source>
        <dbReference type="Proteomes" id="UP001333996"/>
    </source>
</evidence>
<dbReference type="InterPro" id="IPR016024">
    <property type="entry name" value="ARM-type_fold"/>
</dbReference>
<evidence type="ECO:0000259" key="2">
    <source>
        <dbReference type="SMART" id="SM00382"/>
    </source>
</evidence>
<comment type="caution">
    <text evidence="3">The sequence shown here is derived from an EMBL/GenBank/DDBJ whole genome shotgun (WGS) entry which is preliminary data.</text>
</comment>
<feature type="domain" description="AAA+ ATPase" evidence="2">
    <location>
        <begin position="380"/>
        <end position="537"/>
    </location>
</feature>
<dbReference type="Gene3D" id="3.40.50.300">
    <property type="entry name" value="P-loop containing nucleotide triphosphate hydrolases"/>
    <property type="match status" value="2"/>
</dbReference>
<dbReference type="InterPro" id="IPR003593">
    <property type="entry name" value="AAA+_ATPase"/>
</dbReference>
<sequence>MTNPHAPRVLLVTGERGAGKTQLASRLVQLSTGSVATPVTFAPGFLGAAHFCLANEVDSLEPDRVYEKLADQLGAQIEGFTEQRLAQHAGNTQVHVHVSQNVGVAAPNISVTGVGKINLAGTQDARRTFDDSIRRPLRALAQETKSPHPVVVLIDALDAALDERVGRNLAQVLAGELLNEVPGLRLLLTARPYRQITEAFPGAVTFDLVRGADENMSDVRTYAAGRLGKISVLGVPELAKRISEVGRGNFLYARRIIDQIESCDPLPQNLADFPLPDELEDLERVPLRWDQLPLPEELPRSVQCLLNAQLAAAKQAPYAIGGSRELDLSRVYIRQQLGIVDQFDDADEEEEDEAGDQLSPPEGQELGHTLVTDLAEALTESEHLIIAGGPGQGKSTLTLQLVDNLARPWLRVGASPFGKDVTGIASEPLLPLRVAARSLVTQGNIPWPAAFTEAAKRELGLLLQEDIASEVFTESTHSFRWLIIIDALDEIASPGDRQRLLGAINHWLNDRSFPHRLLITTRPLPRSDQRQLYCPNLASFTLEPFDAEALQDFANAWFTRSRHAGGSALAQRFLAEVRRARLNEIVSVPLLATVAAVVFEDDPDRPLPTRRYELYEQYLAYLFSGRSESFTEQWAIVEQYVSAVPGGRKLAEWLREQRYELVAHLSVITCEGHQLLLDSACNWVTDHARQDAVLPRITPPNWRTIVAVAATSTGLLAHQGGDLLFLHQSFAEHLAANTHAAGLSATCEPDNEDWCYWIEGALEGELARSVLICHSRIFPSDGLMDWLLNNDFLFYRVLAGELISGGADFTDSSLRSFMESFRAWALWVSPGSGVAESVFNRSLEHTSNLFSLEGVEDVIVEIVTDVVVPVHRRIAAARILLRNEAQRIAETVPALRQVLADSRVDTRQRVHAAEVLALANPNYGTEVVLALHTMLSDPDLELGIKRLLAQALVRIDPGLVPEAARILCEILSIQVSRDQMSLNSERRLAAFDLVDLGPRYVEEAVKELRRQWNSKLIGVTWFARQMSWFGSPYVEEAASACIERLGRAKHMNIRGLTACVLATLGAHYVDEAAPVLRQVLSSGDVSLTTLPKAAYTLARIRAADDADRIFAVLNEIPALDNDSLQFDYMLRTLVELSSDHRQRVLEFLRRLLSNDDIEGDVRWPVVQAIVSAGCIDEIAPILCDVLEDRNSKVSRRRWAATVLSEMGTGYTAEVVERLCQELIRLPAKPSDLGMAAGVLIELGPRNASRGAEILLKVGSDPTASATNRLHAMQTLVLFGPHYATRAAEVVNQLFSDPTAPLTDRRRAANALVRYGQRYAAEVAAKLCEVLEAATPNSAEQDWAAGTLMTLDPRVVGAPTLSRLLGGWPNRFHVVRRWAAASLISLGTEHAEKVGEALQSMLSDIGAAEDDAALISM</sequence>
<protein>
    <submittedName>
        <fullName evidence="3">NACHT domain-containing protein</fullName>
    </submittedName>
</protein>
<organism evidence="3 4">
    <name type="scientific">Streptomyces chiangmaiensis</name>
    <dbReference type="NCBI Taxonomy" id="766497"/>
    <lineage>
        <taxon>Bacteria</taxon>
        <taxon>Bacillati</taxon>
        <taxon>Actinomycetota</taxon>
        <taxon>Actinomycetes</taxon>
        <taxon>Kitasatosporales</taxon>
        <taxon>Streptomycetaceae</taxon>
        <taxon>Streptomyces</taxon>
    </lineage>
</organism>
<dbReference type="SMART" id="SM00382">
    <property type="entry name" value="AAA"/>
    <property type="match status" value="2"/>
</dbReference>
<name>A0ABU7FUE8_9ACTN</name>
<dbReference type="SUPFAM" id="SSF48371">
    <property type="entry name" value="ARM repeat"/>
    <property type="match status" value="1"/>
</dbReference>